<protein>
    <submittedName>
        <fullName evidence="2">Uncharacterized protein</fullName>
    </submittedName>
</protein>
<dbReference type="RefSeq" id="WP_254086128.1">
    <property type="nucleotide sequence ID" value="NZ_JAHESE010000023.1"/>
</dbReference>
<evidence type="ECO:0000256" key="1">
    <source>
        <dbReference type="SAM" id="Phobius"/>
    </source>
</evidence>
<evidence type="ECO:0000313" key="2">
    <source>
        <dbReference type="EMBL" id="MBT1710556.1"/>
    </source>
</evidence>
<organism evidence="2 3">
    <name type="scientific">Dawidia cretensis</name>
    <dbReference type="NCBI Taxonomy" id="2782350"/>
    <lineage>
        <taxon>Bacteria</taxon>
        <taxon>Pseudomonadati</taxon>
        <taxon>Bacteroidota</taxon>
        <taxon>Cytophagia</taxon>
        <taxon>Cytophagales</taxon>
        <taxon>Chryseotaleaceae</taxon>
        <taxon>Dawidia</taxon>
    </lineage>
</organism>
<accession>A0AAP2E022</accession>
<name>A0AAP2E022_9BACT</name>
<dbReference type="Proteomes" id="UP001319080">
    <property type="component" value="Unassembled WGS sequence"/>
</dbReference>
<keyword evidence="1" id="KW-1133">Transmembrane helix</keyword>
<gene>
    <name evidence="2" type="ORF">KK062_20090</name>
</gene>
<keyword evidence="1" id="KW-0812">Transmembrane</keyword>
<dbReference type="AlphaFoldDB" id="A0AAP2E022"/>
<sequence length="408" mass="45710">MQIRSLINFGSALPVMTGVNVRLQDDGGLAISIAVLKQEKDVVKQTFTTADLTSVEQLRQVLHEQVPAGARVHLNIEGRGVLPKSATPAADIRLDVLQKQLFPMIREEDFVAQRYRSGAEHFLLILRKDVLTALMPAFAQHSLISFSLGAFVVAPVLPLLPPGEFVALPYYTLQRRENRITAVHAREAGAVATFSLGEERVSSDIFLAYAGAWSLLLGHADLDVAGWPALHENNDRYQRQAHLHTAGKWALVALLVLLLVNMAVNFWLQGANDEMELHAVQVTDRQQKNSREQHQQTNLTNFLEHAGWESNILPLYYADQVGQLTGDGIELTSLEIGVIDDGILKSLRKHVYRPSVLRVKGLARDPLALQRMLQAFMQRPWVKAITEQRYQHDARSQKGVFEFYVQLP</sequence>
<reference evidence="2 3" key="1">
    <citation type="submission" date="2021-05" db="EMBL/GenBank/DDBJ databases">
        <title>A Polyphasic approach of four new species of the genus Ohtaekwangia: Ohtaekwangia histidinii sp. nov., Ohtaekwangia cretensis sp. nov., Ohtaekwangia indiensis sp. nov., Ohtaekwangia reichenbachii sp. nov. from diverse environment.</title>
        <authorList>
            <person name="Octaviana S."/>
        </authorList>
    </citation>
    <scope>NUCLEOTIDE SEQUENCE [LARGE SCALE GENOMIC DNA]</scope>
    <source>
        <strain evidence="2 3">PWU5</strain>
    </source>
</reference>
<feature type="transmembrane region" description="Helical" evidence="1">
    <location>
        <begin position="249"/>
        <end position="268"/>
    </location>
</feature>
<proteinExistence type="predicted"/>
<keyword evidence="3" id="KW-1185">Reference proteome</keyword>
<comment type="caution">
    <text evidence="2">The sequence shown here is derived from an EMBL/GenBank/DDBJ whole genome shotgun (WGS) entry which is preliminary data.</text>
</comment>
<keyword evidence="1" id="KW-0472">Membrane</keyword>
<dbReference type="EMBL" id="JAHESE010000023">
    <property type="protein sequence ID" value="MBT1710556.1"/>
    <property type="molecule type" value="Genomic_DNA"/>
</dbReference>
<evidence type="ECO:0000313" key="3">
    <source>
        <dbReference type="Proteomes" id="UP001319080"/>
    </source>
</evidence>